<sequence length="181" mass="20711">MGQKVSRSLPKTASKTVGVVSKRMEAKGISVPDPLVNNDVPKTHEERNTNADQFANRIRVDEIPLKLDENHPALKTLRNRKILDDALKQDTQETVRPGTFVAIVDDLQHYSMEEVQQRYKLTDEFVRILKNARFSVPPRVEVAEEKKSPEERAKEEEDFLNRTVEAPSPVENALDQLMRPK</sequence>
<gene>
    <name evidence="2" type="ORF">CYBJADRAFT_182212</name>
</gene>
<feature type="region of interest" description="Disordered" evidence="1">
    <location>
        <begin position="1"/>
        <end position="49"/>
    </location>
</feature>
<reference evidence="2 3" key="1">
    <citation type="journal article" date="2016" name="Proc. Natl. Acad. Sci. U.S.A.">
        <title>Comparative genomics of biotechnologically important yeasts.</title>
        <authorList>
            <person name="Riley R."/>
            <person name="Haridas S."/>
            <person name="Wolfe K.H."/>
            <person name="Lopes M.R."/>
            <person name="Hittinger C.T."/>
            <person name="Goeker M."/>
            <person name="Salamov A.A."/>
            <person name="Wisecaver J.H."/>
            <person name="Long T.M."/>
            <person name="Calvey C.H."/>
            <person name="Aerts A.L."/>
            <person name="Barry K.W."/>
            <person name="Choi C."/>
            <person name="Clum A."/>
            <person name="Coughlan A.Y."/>
            <person name="Deshpande S."/>
            <person name="Douglass A.P."/>
            <person name="Hanson S.J."/>
            <person name="Klenk H.-P."/>
            <person name="LaButti K.M."/>
            <person name="Lapidus A."/>
            <person name="Lindquist E.A."/>
            <person name="Lipzen A.M."/>
            <person name="Meier-Kolthoff J.P."/>
            <person name="Ohm R.A."/>
            <person name="Otillar R.P."/>
            <person name="Pangilinan J.L."/>
            <person name="Peng Y."/>
            <person name="Rokas A."/>
            <person name="Rosa C.A."/>
            <person name="Scheuner C."/>
            <person name="Sibirny A.A."/>
            <person name="Slot J.C."/>
            <person name="Stielow J.B."/>
            <person name="Sun H."/>
            <person name="Kurtzman C.P."/>
            <person name="Blackwell M."/>
            <person name="Grigoriev I.V."/>
            <person name="Jeffries T.W."/>
        </authorList>
    </citation>
    <scope>NUCLEOTIDE SEQUENCE [LARGE SCALE GENOMIC DNA]</scope>
    <source>
        <strain evidence="3">ATCC 18201 / CBS 1600 / BCRC 20928 / JCM 3617 / NBRC 0987 / NRRL Y-1542</strain>
    </source>
</reference>
<organism evidence="2 3">
    <name type="scientific">Cyberlindnera jadinii (strain ATCC 18201 / CBS 1600 / BCRC 20928 / JCM 3617 / NBRC 0987 / NRRL Y-1542)</name>
    <name type="common">Torula yeast</name>
    <name type="synonym">Candida utilis</name>
    <dbReference type="NCBI Taxonomy" id="983966"/>
    <lineage>
        <taxon>Eukaryota</taxon>
        <taxon>Fungi</taxon>
        <taxon>Dikarya</taxon>
        <taxon>Ascomycota</taxon>
        <taxon>Saccharomycotina</taxon>
        <taxon>Saccharomycetes</taxon>
        <taxon>Phaffomycetales</taxon>
        <taxon>Phaffomycetaceae</taxon>
        <taxon>Cyberlindnera</taxon>
    </lineage>
</organism>
<feature type="compositionally biased region" description="Basic and acidic residues" evidence="1">
    <location>
        <begin position="141"/>
        <end position="155"/>
    </location>
</feature>
<proteinExistence type="predicted"/>
<dbReference type="STRING" id="983966.A0A1E4S9F3"/>
<dbReference type="AlphaFoldDB" id="A0A1E4S9F3"/>
<dbReference type="GeneID" id="30991427"/>
<dbReference type="Proteomes" id="UP000094389">
    <property type="component" value="Unassembled WGS sequence"/>
</dbReference>
<keyword evidence="3" id="KW-1185">Reference proteome</keyword>
<dbReference type="RefSeq" id="XP_020073051.1">
    <property type="nucleotide sequence ID" value="XM_020217031.1"/>
</dbReference>
<evidence type="ECO:0000313" key="3">
    <source>
        <dbReference type="Proteomes" id="UP000094389"/>
    </source>
</evidence>
<feature type="compositionally biased region" description="Polar residues" evidence="1">
    <location>
        <begin position="1"/>
        <end position="15"/>
    </location>
</feature>
<dbReference type="OMA" id="RNRSAME"/>
<dbReference type="OrthoDB" id="10551642at2759"/>
<protein>
    <submittedName>
        <fullName evidence="2">Uncharacterized protein</fullName>
    </submittedName>
</protein>
<evidence type="ECO:0000256" key="1">
    <source>
        <dbReference type="SAM" id="MobiDB-lite"/>
    </source>
</evidence>
<name>A0A1E4S9F3_CYBJN</name>
<evidence type="ECO:0000313" key="2">
    <source>
        <dbReference type="EMBL" id="ODV76012.1"/>
    </source>
</evidence>
<accession>A0A1E4S9F3</accession>
<feature type="region of interest" description="Disordered" evidence="1">
    <location>
        <begin position="139"/>
        <end position="181"/>
    </location>
</feature>
<dbReference type="EMBL" id="KV453925">
    <property type="protein sequence ID" value="ODV76012.1"/>
    <property type="molecule type" value="Genomic_DNA"/>
</dbReference>